<dbReference type="Proteomes" id="UP000001302">
    <property type="component" value="Chromosome"/>
</dbReference>
<evidence type="ECO:0000256" key="4">
    <source>
        <dbReference type="PROSITE-ProRule" id="PRU00169"/>
    </source>
</evidence>
<dbReference type="InterPro" id="IPR011006">
    <property type="entry name" value="CheY-like_superfamily"/>
</dbReference>
<dbReference type="RefSeq" id="WP_013300563.1">
    <property type="nucleotide sequence ID" value="NC_014414.1"/>
</dbReference>
<dbReference type="Gene3D" id="3.40.50.2300">
    <property type="match status" value="1"/>
</dbReference>
<dbReference type="AlphaFoldDB" id="E0TGH0"/>
<feature type="domain" description="Response regulatory" evidence="5">
    <location>
        <begin position="16"/>
        <end position="134"/>
    </location>
</feature>
<proteinExistence type="predicted"/>
<name>E0TGH0_PARBH</name>
<dbReference type="GO" id="GO:0005829">
    <property type="term" value="C:cytosol"/>
    <property type="evidence" value="ECO:0007669"/>
    <property type="project" value="TreeGrafter"/>
</dbReference>
<evidence type="ECO:0000256" key="1">
    <source>
        <dbReference type="ARBA" id="ARBA00023015"/>
    </source>
</evidence>
<keyword evidence="4" id="KW-0597">Phosphoprotein</keyword>
<gene>
    <name evidence="6" type="ordered locus">PB2503_07669</name>
</gene>
<dbReference type="GO" id="GO:0006355">
    <property type="term" value="P:regulation of DNA-templated transcription"/>
    <property type="evidence" value="ECO:0007669"/>
    <property type="project" value="TreeGrafter"/>
</dbReference>
<keyword evidence="2" id="KW-0238">DNA-binding</keyword>
<dbReference type="eggNOG" id="COG3706">
    <property type="taxonomic scope" value="Bacteria"/>
</dbReference>
<dbReference type="STRING" id="314260.PB2503_07669"/>
<evidence type="ECO:0000256" key="2">
    <source>
        <dbReference type="ARBA" id="ARBA00023125"/>
    </source>
</evidence>
<sequence>MSLNDFVKPEEILSRRVLVIDDEEANLLLLSTLLEREGYRDCHFVGEPSVALNRYLDLEPHIVLLDLMMPDVDGYQLLDSFRRHARPDEFLPVLVLTADTTVQSRRRALSLGAKDFVVKPFDVVEIGLRIANLLETQILYERLRRA</sequence>
<feature type="modified residue" description="4-aspartylphosphate" evidence="4">
    <location>
        <position position="66"/>
    </location>
</feature>
<reference evidence="6 7" key="2">
    <citation type="journal article" date="2011" name="J. Bacteriol.">
        <title>Complete genome sequence of strain HTCC2503T of Parvularcula bermudensis, the type species of the order "Parvularculales" in the class Alphaproteobacteria.</title>
        <authorList>
            <person name="Oh H.M."/>
            <person name="Kang I."/>
            <person name="Vergin K.L."/>
            <person name="Kang D."/>
            <person name="Rhee K.H."/>
            <person name="Giovannoni S.J."/>
            <person name="Cho J.C."/>
        </authorList>
    </citation>
    <scope>NUCLEOTIDE SEQUENCE [LARGE SCALE GENOMIC DNA]</scope>
    <source>
        <strain evidence="7">ATCC BAA-594 / HTCC2503 / KCTC 12087</strain>
    </source>
</reference>
<keyword evidence="3" id="KW-0804">Transcription</keyword>
<dbReference type="GO" id="GO:0000976">
    <property type="term" value="F:transcription cis-regulatory region binding"/>
    <property type="evidence" value="ECO:0007669"/>
    <property type="project" value="TreeGrafter"/>
</dbReference>
<dbReference type="InterPro" id="IPR001789">
    <property type="entry name" value="Sig_transdc_resp-reg_receiver"/>
</dbReference>
<evidence type="ECO:0000313" key="6">
    <source>
        <dbReference type="EMBL" id="ADM09589.1"/>
    </source>
</evidence>
<dbReference type="GO" id="GO:0000156">
    <property type="term" value="F:phosphorelay response regulator activity"/>
    <property type="evidence" value="ECO:0007669"/>
    <property type="project" value="TreeGrafter"/>
</dbReference>
<keyword evidence="7" id="KW-1185">Reference proteome</keyword>
<dbReference type="HOGENOM" id="CLU_000445_69_17_5"/>
<keyword evidence="1" id="KW-0805">Transcription regulation</keyword>
<dbReference type="PANTHER" id="PTHR48111:SF67">
    <property type="entry name" value="TRANSCRIPTIONAL REGULATORY PROTEIN TCTD"/>
    <property type="match status" value="1"/>
</dbReference>
<dbReference type="GO" id="GO:0032993">
    <property type="term" value="C:protein-DNA complex"/>
    <property type="evidence" value="ECO:0007669"/>
    <property type="project" value="TreeGrafter"/>
</dbReference>
<dbReference type="PANTHER" id="PTHR48111">
    <property type="entry name" value="REGULATOR OF RPOS"/>
    <property type="match status" value="1"/>
</dbReference>
<evidence type="ECO:0000313" key="7">
    <source>
        <dbReference type="Proteomes" id="UP000001302"/>
    </source>
</evidence>
<reference evidence="7" key="1">
    <citation type="submission" date="2010-08" db="EMBL/GenBank/DDBJ databases">
        <title>Genome sequence of Parvularcula bermudensis HTCC2503.</title>
        <authorList>
            <person name="Kang D.-M."/>
            <person name="Oh H.-M."/>
            <person name="Cho J.-C."/>
        </authorList>
    </citation>
    <scope>NUCLEOTIDE SEQUENCE [LARGE SCALE GENOMIC DNA]</scope>
    <source>
        <strain evidence="7">ATCC BAA-594 / HTCC2503 / KCTC 12087</strain>
    </source>
</reference>
<dbReference type="KEGG" id="pbr:PB2503_07669"/>
<dbReference type="SMART" id="SM00448">
    <property type="entry name" value="REC"/>
    <property type="match status" value="1"/>
</dbReference>
<dbReference type="PROSITE" id="PS50110">
    <property type="entry name" value="RESPONSE_REGULATORY"/>
    <property type="match status" value="1"/>
</dbReference>
<dbReference type="SUPFAM" id="SSF52172">
    <property type="entry name" value="CheY-like"/>
    <property type="match status" value="1"/>
</dbReference>
<evidence type="ECO:0000259" key="5">
    <source>
        <dbReference type="PROSITE" id="PS50110"/>
    </source>
</evidence>
<evidence type="ECO:0000256" key="3">
    <source>
        <dbReference type="ARBA" id="ARBA00023163"/>
    </source>
</evidence>
<organism evidence="6 7">
    <name type="scientific">Parvularcula bermudensis (strain ATCC BAA-594 / HTCC2503 / KCTC 12087)</name>
    <dbReference type="NCBI Taxonomy" id="314260"/>
    <lineage>
        <taxon>Bacteria</taxon>
        <taxon>Pseudomonadati</taxon>
        <taxon>Pseudomonadota</taxon>
        <taxon>Alphaproteobacteria</taxon>
        <taxon>Parvularculales</taxon>
        <taxon>Parvularculaceae</taxon>
        <taxon>Parvularcula</taxon>
    </lineage>
</organism>
<dbReference type="InterPro" id="IPR039420">
    <property type="entry name" value="WalR-like"/>
</dbReference>
<protein>
    <submittedName>
        <fullName evidence="6">Two-component system regulatory protein</fullName>
    </submittedName>
</protein>
<dbReference type="Pfam" id="PF00072">
    <property type="entry name" value="Response_reg"/>
    <property type="match status" value="1"/>
</dbReference>
<dbReference type="EMBL" id="CP002156">
    <property type="protein sequence ID" value="ADM09589.1"/>
    <property type="molecule type" value="Genomic_DNA"/>
</dbReference>
<accession>E0TGH0</accession>